<protein>
    <recommendedName>
        <fullName evidence="8">Acyltransferase 3 domain-containing protein</fullName>
    </recommendedName>
</protein>
<feature type="transmembrane region" description="Helical" evidence="7">
    <location>
        <begin position="286"/>
        <end position="310"/>
    </location>
</feature>
<comment type="caution">
    <text evidence="9">The sequence shown here is derived from an EMBL/GenBank/DDBJ whole genome shotgun (WGS) entry which is preliminary data.</text>
</comment>
<dbReference type="Pfam" id="PF01757">
    <property type="entry name" value="Acyl_transf_3"/>
    <property type="match status" value="1"/>
</dbReference>
<feature type="transmembrane region" description="Helical" evidence="7">
    <location>
        <begin position="12"/>
        <end position="30"/>
    </location>
</feature>
<evidence type="ECO:0000256" key="1">
    <source>
        <dbReference type="ARBA" id="ARBA00004651"/>
    </source>
</evidence>
<feature type="transmembrane region" description="Helical" evidence="7">
    <location>
        <begin position="36"/>
        <end position="56"/>
    </location>
</feature>
<evidence type="ECO:0000313" key="10">
    <source>
        <dbReference type="Proteomes" id="UP000183120"/>
    </source>
</evidence>
<evidence type="ECO:0000256" key="3">
    <source>
        <dbReference type="ARBA" id="ARBA00022475"/>
    </source>
</evidence>
<comment type="similarity">
    <text evidence="2">Belongs to the acyltransferase 3 family.</text>
</comment>
<evidence type="ECO:0000259" key="8">
    <source>
        <dbReference type="Pfam" id="PF01757"/>
    </source>
</evidence>
<evidence type="ECO:0000256" key="7">
    <source>
        <dbReference type="SAM" id="Phobius"/>
    </source>
</evidence>
<dbReference type="AlphaFoldDB" id="A0A1J4TW16"/>
<dbReference type="PANTHER" id="PTHR40074:SF2">
    <property type="entry name" value="O-ACETYLTRANSFERASE WECH"/>
    <property type="match status" value="1"/>
</dbReference>
<organism evidence="9 10">
    <name type="scientific">Candidatus Gottesmanbacteria bacterium CG1_02_37_22</name>
    <dbReference type="NCBI Taxonomy" id="1805209"/>
    <lineage>
        <taxon>Bacteria</taxon>
        <taxon>Candidatus Gottesmaniibacteriota</taxon>
    </lineage>
</organism>
<name>A0A1J4TW16_9BACT</name>
<feature type="transmembrane region" description="Helical" evidence="7">
    <location>
        <begin position="143"/>
        <end position="161"/>
    </location>
</feature>
<dbReference type="GO" id="GO:0005886">
    <property type="term" value="C:plasma membrane"/>
    <property type="evidence" value="ECO:0007669"/>
    <property type="project" value="UniProtKB-SubCell"/>
</dbReference>
<feature type="transmembrane region" description="Helical" evidence="7">
    <location>
        <begin position="201"/>
        <end position="227"/>
    </location>
</feature>
<feature type="transmembrane region" description="Helical" evidence="7">
    <location>
        <begin position="77"/>
        <end position="96"/>
    </location>
</feature>
<dbReference type="EMBL" id="MNUY01000016">
    <property type="protein sequence ID" value="OIO15203.1"/>
    <property type="molecule type" value="Genomic_DNA"/>
</dbReference>
<dbReference type="PANTHER" id="PTHR40074">
    <property type="entry name" value="O-ACETYLTRANSFERASE WECH"/>
    <property type="match status" value="1"/>
</dbReference>
<dbReference type="GO" id="GO:0009246">
    <property type="term" value="P:enterobacterial common antigen biosynthetic process"/>
    <property type="evidence" value="ECO:0007669"/>
    <property type="project" value="TreeGrafter"/>
</dbReference>
<feature type="transmembrane region" description="Helical" evidence="7">
    <location>
        <begin position="116"/>
        <end position="136"/>
    </location>
</feature>
<keyword evidence="6 7" id="KW-0472">Membrane</keyword>
<feature type="domain" description="Acyltransferase 3" evidence="8">
    <location>
        <begin position="5"/>
        <end position="308"/>
    </location>
</feature>
<dbReference type="Proteomes" id="UP000183120">
    <property type="component" value="Unassembled WGS sequence"/>
</dbReference>
<evidence type="ECO:0000256" key="4">
    <source>
        <dbReference type="ARBA" id="ARBA00022692"/>
    </source>
</evidence>
<keyword evidence="5 7" id="KW-1133">Transmembrane helix</keyword>
<proteinExistence type="inferred from homology"/>
<gene>
    <name evidence="9" type="ORF">AUJ73_01065</name>
</gene>
<accession>A0A1J4TW16</accession>
<keyword evidence="4 7" id="KW-0812">Transmembrane</keyword>
<sequence>MKREKWIDVLRGIAIIAVITDHLFVFFPKIRITEVGWHTFFSVNWFIFLSAVTNTLSYQKKKMSFPGSYLPYLKKRAVILLPYIFATVIYYLFYSYQHLNLPTLAEQIFYFTGSVHFYFILVIIELYLVFPLLYMIFTKVSKIWWHLAAIFIIAFSTMKLFPLNQPPWMYHPYTTFIASSYLLTFSLGILYMIYEKHFGKLLFIFSIVVFSIMEVFLFYSKGIFIISIPNLKLIAWSVSGIIISKTIISYPAIGRFLPRKTLAFLGKHSMFIYLFHFLILELMSKINIFFIAILAFVISILGSLMIEYLYNRLQTGVNIILKRE</sequence>
<dbReference type="GO" id="GO:0016413">
    <property type="term" value="F:O-acetyltransferase activity"/>
    <property type="evidence" value="ECO:0007669"/>
    <property type="project" value="TreeGrafter"/>
</dbReference>
<feature type="transmembrane region" description="Helical" evidence="7">
    <location>
        <begin position="233"/>
        <end position="250"/>
    </location>
</feature>
<keyword evidence="3" id="KW-1003">Cell membrane</keyword>
<feature type="transmembrane region" description="Helical" evidence="7">
    <location>
        <begin position="262"/>
        <end position="280"/>
    </location>
</feature>
<dbReference type="InterPro" id="IPR002656">
    <property type="entry name" value="Acyl_transf_3_dom"/>
</dbReference>
<evidence type="ECO:0000256" key="2">
    <source>
        <dbReference type="ARBA" id="ARBA00007400"/>
    </source>
</evidence>
<evidence type="ECO:0000256" key="5">
    <source>
        <dbReference type="ARBA" id="ARBA00022989"/>
    </source>
</evidence>
<evidence type="ECO:0000256" key="6">
    <source>
        <dbReference type="ARBA" id="ARBA00023136"/>
    </source>
</evidence>
<evidence type="ECO:0000313" key="9">
    <source>
        <dbReference type="EMBL" id="OIO15203.1"/>
    </source>
</evidence>
<comment type="subcellular location">
    <subcellularLocation>
        <location evidence="1">Cell membrane</location>
        <topology evidence="1">Multi-pass membrane protein</topology>
    </subcellularLocation>
</comment>
<feature type="transmembrane region" description="Helical" evidence="7">
    <location>
        <begin position="173"/>
        <end position="194"/>
    </location>
</feature>
<reference evidence="9 10" key="1">
    <citation type="journal article" date="2016" name="Environ. Microbiol.">
        <title>Genomic resolution of a cold subsurface aquifer community provides metabolic insights for novel microbes adapted to high CO concentrations.</title>
        <authorList>
            <person name="Probst A.J."/>
            <person name="Castelle C.J."/>
            <person name="Singh A."/>
            <person name="Brown C.T."/>
            <person name="Anantharaman K."/>
            <person name="Sharon I."/>
            <person name="Hug L.A."/>
            <person name="Burstein D."/>
            <person name="Emerson J.B."/>
            <person name="Thomas B.C."/>
            <person name="Banfield J.F."/>
        </authorList>
    </citation>
    <scope>NUCLEOTIDE SEQUENCE [LARGE SCALE GENOMIC DNA]</scope>
    <source>
        <strain evidence="9">CG1_02_37_22</strain>
    </source>
</reference>